<evidence type="ECO:0000256" key="2">
    <source>
        <dbReference type="SAM" id="SignalP"/>
    </source>
</evidence>
<organism evidence="4 5">
    <name type="scientific">Sphingomonas rustica</name>
    <dbReference type="NCBI Taxonomy" id="3103142"/>
    <lineage>
        <taxon>Bacteria</taxon>
        <taxon>Pseudomonadati</taxon>
        <taxon>Pseudomonadota</taxon>
        <taxon>Alphaproteobacteria</taxon>
        <taxon>Sphingomonadales</taxon>
        <taxon>Sphingomonadaceae</taxon>
        <taxon>Sphingomonas</taxon>
    </lineage>
</organism>
<feature type="signal peptide" evidence="2">
    <location>
        <begin position="1"/>
        <end position="23"/>
    </location>
</feature>
<comment type="caution">
    <text evidence="4">The sequence shown here is derived from an EMBL/GenBank/DDBJ whole genome shotgun (WGS) entry which is preliminary data.</text>
</comment>
<dbReference type="Proteomes" id="UP001427805">
    <property type="component" value="Unassembled WGS sequence"/>
</dbReference>
<dbReference type="EMBL" id="JBDIZK010000003">
    <property type="protein sequence ID" value="MEN3747041.1"/>
    <property type="molecule type" value="Genomic_DNA"/>
</dbReference>
<dbReference type="InterPro" id="IPR031329">
    <property type="entry name" value="NEUT/ALK_ceramidase_N"/>
</dbReference>
<gene>
    <name evidence="4" type="ORF">TPR58_07670</name>
</gene>
<evidence type="ECO:0000313" key="5">
    <source>
        <dbReference type="Proteomes" id="UP001427805"/>
    </source>
</evidence>
<evidence type="ECO:0000256" key="1">
    <source>
        <dbReference type="SAM" id="MobiDB-lite"/>
    </source>
</evidence>
<accession>A0ABV0B8Y2</accession>
<dbReference type="Pfam" id="PF04734">
    <property type="entry name" value="Ceramidase_alk"/>
    <property type="match status" value="1"/>
</dbReference>
<name>A0ABV0B8Y2_9SPHN</name>
<feature type="region of interest" description="Disordered" evidence="1">
    <location>
        <begin position="247"/>
        <end position="280"/>
    </location>
</feature>
<evidence type="ECO:0000313" key="4">
    <source>
        <dbReference type="EMBL" id="MEN3747041.1"/>
    </source>
</evidence>
<evidence type="ECO:0000259" key="3">
    <source>
        <dbReference type="Pfam" id="PF04734"/>
    </source>
</evidence>
<sequence>MASSRIVMTAALALSSLVPAAHAQGDRVTAGAAKVDITPAASSLGPGDVLRDRLFVRAIVIASGTSCAVLVGVDAVGIGDEIAQGAIRRASKATGCDAGNFVVSATHTHSSSAGPMRSSRPDAALLTESIVKAVTDARAALRPARIGYGTTRIDLNVNRDLFEKGRWVQGPNPAGVSDKTLSVLEILGADDLPIGVYLNYAMHPIHFNMAGVVSGDFAGEASRYIERRYGPATVAIFAQGASGDQNPRLMRPMNKLSRTRTGSPDADDMRLTAPRPWQPGAEGADVMRRRFAALGAPVPADRNTAYRTAVDEVGELVSATGTILGETAIDLMRYRISSRRDRAVIRGASTLVRCPGRDRQDRDDPVREGALPPYADGAPVEIRVGMLRIGDVYISTVNGEVYSEIALRLKREAPVANLMMTSLANGWSNSGYIYSNAASPYLTFQVIGSRLKPGCAEDGIVEASLTMIAAAGT</sequence>
<feature type="domain" description="Neutral/alkaline non-lysosomal ceramidase N-terminal" evidence="3">
    <location>
        <begin position="46"/>
        <end position="253"/>
    </location>
</feature>
<feature type="chain" id="PRO_5047261036" evidence="2">
    <location>
        <begin position="24"/>
        <end position="473"/>
    </location>
</feature>
<keyword evidence="2" id="KW-0732">Signal</keyword>
<proteinExistence type="predicted"/>
<dbReference type="RefSeq" id="WP_346246028.1">
    <property type="nucleotide sequence ID" value="NZ_JBDIZK010000003.1"/>
</dbReference>
<keyword evidence="5" id="KW-1185">Reference proteome</keyword>
<reference evidence="4 5" key="1">
    <citation type="submission" date="2024-05" db="EMBL/GenBank/DDBJ databases">
        <title>Sphingomonas sp. HF-S3 16S ribosomal RNA gene Genome sequencing and assembly.</title>
        <authorList>
            <person name="Lee H."/>
        </authorList>
    </citation>
    <scope>NUCLEOTIDE SEQUENCE [LARGE SCALE GENOMIC DNA]</scope>
    <source>
        <strain evidence="4 5">HF-S3</strain>
    </source>
</reference>
<protein>
    <submittedName>
        <fullName evidence="4">Neutral/alkaline non-lysosomal ceramidase N-terminal domain-containing protein</fullName>
    </submittedName>
</protein>